<dbReference type="InterPro" id="IPR045225">
    <property type="entry name" value="Uracil/uridine/allantoin_perm"/>
</dbReference>
<dbReference type="PANTHER" id="PTHR30618:SF0">
    <property type="entry name" value="PURINE-URACIL PERMEASE NCS1"/>
    <property type="match status" value="1"/>
</dbReference>
<evidence type="ECO:0000256" key="3">
    <source>
        <dbReference type="ARBA" id="ARBA00022692"/>
    </source>
</evidence>
<sequence>MHQLPPATAGLPTPTSSPSRGTRRGAPGDGVSVHVSCIFVTGQADKPQVTSTSGSKGLNAGWAIAAVCAWAYSGVHPGGAGWLGRMHIYGIKSEALVAAALLLPRHHRAAAPAVPQDMPDFTRYAHTPRQIPWAQALGLILLVSLCGILGATVTSATETIYGVGTWNPLQVAQLWDNRAAPFFAALCRSLAAVGTTLSANSVSFANDLSLWFSALSLVYSE</sequence>
<organism evidence="7 8">
    <name type="scientific">Aspergillus ellipticus CBS 707.79</name>
    <dbReference type="NCBI Taxonomy" id="1448320"/>
    <lineage>
        <taxon>Eukaryota</taxon>
        <taxon>Fungi</taxon>
        <taxon>Dikarya</taxon>
        <taxon>Ascomycota</taxon>
        <taxon>Pezizomycotina</taxon>
        <taxon>Eurotiomycetes</taxon>
        <taxon>Eurotiomycetidae</taxon>
        <taxon>Eurotiales</taxon>
        <taxon>Aspergillaceae</taxon>
        <taxon>Aspergillus</taxon>
        <taxon>Aspergillus subgen. Circumdati</taxon>
    </lineage>
</organism>
<comment type="similarity">
    <text evidence="2">Belongs to the purine-cytosine permease (2.A.39) family.</text>
</comment>
<keyword evidence="3" id="KW-0812">Transmembrane</keyword>
<dbReference type="GO" id="GO:0015205">
    <property type="term" value="F:nucleobase transmembrane transporter activity"/>
    <property type="evidence" value="ECO:0007669"/>
    <property type="project" value="TreeGrafter"/>
</dbReference>
<dbReference type="VEuPathDB" id="FungiDB:BO71DRAFT_433122"/>
<dbReference type="EMBL" id="KZ825954">
    <property type="protein sequence ID" value="PYH91146.1"/>
    <property type="molecule type" value="Genomic_DNA"/>
</dbReference>
<evidence type="ECO:0000313" key="7">
    <source>
        <dbReference type="EMBL" id="PYH91146.1"/>
    </source>
</evidence>
<dbReference type="PANTHER" id="PTHR30618">
    <property type="entry name" value="NCS1 FAMILY PURINE/PYRIMIDINE TRANSPORTER"/>
    <property type="match status" value="1"/>
</dbReference>
<name>A0A319D0V5_9EURO</name>
<proteinExistence type="inferred from homology"/>
<evidence type="ECO:0000256" key="2">
    <source>
        <dbReference type="ARBA" id="ARBA00008974"/>
    </source>
</evidence>
<evidence type="ECO:0000256" key="5">
    <source>
        <dbReference type="ARBA" id="ARBA00023136"/>
    </source>
</evidence>
<dbReference type="InterPro" id="IPR001248">
    <property type="entry name" value="Pur-cyt_permease"/>
</dbReference>
<evidence type="ECO:0000256" key="6">
    <source>
        <dbReference type="SAM" id="MobiDB-lite"/>
    </source>
</evidence>
<keyword evidence="4" id="KW-1133">Transmembrane helix</keyword>
<feature type="region of interest" description="Disordered" evidence="6">
    <location>
        <begin position="1"/>
        <end position="28"/>
    </location>
</feature>
<evidence type="ECO:0000313" key="8">
    <source>
        <dbReference type="Proteomes" id="UP000247810"/>
    </source>
</evidence>
<keyword evidence="8" id="KW-1185">Reference proteome</keyword>
<reference evidence="7 8" key="1">
    <citation type="submission" date="2018-02" db="EMBL/GenBank/DDBJ databases">
        <title>The genomes of Aspergillus section Nigri reveals drivers in fungal speciation.</title>
        <authorList>
            <consortium name="DOE Joint Genome Institute"/>
            <person name="Vesth T.C."/>
            <person name="Nybo J."/>
            <person name="Theobald S."/>
            <person name="Brandl J."/>
            <person name="Frisvad J.C."/>
            <person name="Nielsen K.F."/>
            <person name="Lyhne E.K."/>
            <person name="Kogle M.E."/>
            <person name="Kuo A."/>
            <person name="Riley R."/>
            <person name="Clum A."/>
            <person name="Nolan M."/>
            <person name="Lipzen A."/>
            <person name="Salamov A."/>
            <person name="Henrissat B."/>
            <person name="Wiebenga A."/>
            <person name="De vries R.P."/>
            <person name="Grigoriev I.V."/>
            <person name="Mortensen U.H."/>
            <person name="Andersen M.R."/>
            <person name="Baker S.E."/>
        </authorList>
    </citation>
    <scope>NUCLEOTIDE SEQUENCE [LARGE SCALE GENOMIC DNA]</scope>
    <source>
        <strain evidence="7 8">CBS 707.79</strain>
    </source>
</reference>
<gene>
    <name evidence="7" type="ORF">BO71DRAFT_433122</name>
</gene>
<dbReference type="Gene3D" id="1.10.4160.10">
    <property type="entry name" value="Hydantoin permease"/>
    <property type="match status" value="1"/>
</dbReference>
<accession>A0A319D0V5</accession>
<evidence type="ECO:0000256" key="4">
    <source>
        <dbReference type="ARBA" id="ARBA00022989"/>
    </source>
</evidence>
<feature type="compositionally biased region" description="Low complexity" evidence="6">
    <location>
        <begin position="1"/>
        <end position="19"/>
    </location>
</feature>
<dbReference type="AlphaFoldDB" id="A0A319D0V5"/>
<dbReference type="GO" id="GO:0005886">
    <property type="term" value="C:plasma membrane"/>
    <property type="evidence" value="ECO:0007669"/>
    <property type="project" value="TreeGrafter"/>
</dbReference>
<dbReference type="Proteomes" id="UP000247810">
    <property type="component" value="Unassembled WGS sequence"/>
</dbReference>
<dbReference type="OrthoDB" id="2018619at2759"/>
<keyword evidence="5" id="KW-0472">Membrane</keyword>
<protein>
    <submittedName>
        <fullName evidence="7">Uncharacterized protein</fullName>
    </submittedName>
</protein>
<comment type="subcellular location">
    <subcellularLocation>
        <location evidence="1">Membrane</location>
        <topology evidence="1">Multi-pass membrane protein</topology>
    </subcellularLocation>
</comment>
<evidence type="ECO:0000256" key="1">
    <source>
        <dbReference type="ARBA" id="ARBA00004141"/>
    </source>
</evidence>
<dbReference type="Pfam" id="PF02133">
    <property type="entry name" value="Transp_cyt_pur"/>
    <property type="match status" value="1"/>
</dbReference>